<evidence type="ECO:0008006" key="5">
    <source>
        <dbReference type="Google" id="ProtNLM"/>
    </source>
</evidence>
<keyword evidence="2" id="KW-0732">Signal</keyword>
<evidence type="ECO:0000256" key="2">
    <source>
        <dbReference type="SAM" id="SignalP"/>
    </source>
</evidence>
<feature type="signal peptide" evidence="2">
    <location>
        <begin position="1"/>
        <end position="15"/>
    </location>
</feature>
<reference evidence="3 4" key="1">
    <citation type="submission" date="2018-11" db="EMBL/GenBank/DDBJ databases">
        <title>Genome sequence of Apiotrichum porosum DSM 27194.</title>
        <authorList>
            <person name="Aliyu H."/>
            <person name="Gorte O."/>
            <person name="Ochsenreither K."/>
        </authorList>
    </citation>
    <scope>NUCLEOTIDE SEQUENCE [LARGE SCALE GENOMIC DNA]</scope>
    <source>
        <strain evidence="3 4">DSM 27194</strain>
    </source>
</reference>
<keyword evidence="1" id="KW-0472">Membrane</keyword>
<dbReference type="RefSeq" id="XP_028473659.1">
    <property type="nucleotide sequence ID" value="XM_028617981.1"/>
</dbReference>
<dbReference type="GeneID" id="39586780"/>
<evidence type="ECO:0000313" key="4">
    <source>
        <dbReference type="Proteomes" id="UP000279236"/>
    </source>
</evidence>
<feature type="transmembrane region" description="Helical" evidence="1">
    <location>
        <begin position="35"/>
        <end position="60"/>
    </location>
</feature>
<gene>
    <name evidence="3" type="ORF">EHS24_002237</name>
</gene>
<keyword evidence="4" id="KW-1185">Reference proteome</keyword>
<evidence type="ECO:0000313" key="3">
    <source>
        <dbReference type="EMBL" id="RSH78512.1"/>
    </source>
</evidence>
<name>A0A427XI56_9TREE</name>
<evidence type="ECO:0000256" key="1">
    <source>
        <dbReference type="SAM" id="Phobius"/>
    </source>
</evidence>
<protein>
    <recommendedName>
        <fullName evidence="5">Defect at low temperature protein 1</fullName>
    </recommendedName>
</protein>
<dbReference type="AlphaFoldDB" id="A0A427XI56"/>
<dbReference type="Proteomes" id="UP000279236">
    <property type="component" value="Unassembled WGS sequence"/>
</dbReference>
<organism evidence="3 4">
    <name type="scientific">Apiotrichum porosum</name>
    <dbReference type="NCBI Taxonomy" id="105984"/>
    <lineage>
        <taxon>Eukaryota</taxon>
        <taxon>Fungi</taxon>
        <taxon>Dikarya</taxon>
        <taxon>Basidiomycota</taxon>
        <taxon>Agaricomycotina</taxon>
        <taxon>Tremellomycetes</taxon>
        <taxon>Trichosporonales</taxon>
        <taxon>Trichosporonaceae</taxon>
        <taxon>Apiotrichum</taxon>
    </lineage>
</organism>
<sequence length="192" mass="21237">MLISRLLLLLRFLSALSPAVAPILAAGWYPPVSTSLPVIFAIAAGVLSTSASVVACIALVRRRTRLDTFFEGKGVYLETLQVAERGCATPFQSAKQNIEVCHRARWTPDEVPGWGHDRRYRPPVAGGDIRDQSPAAKAGAETAAKLLQRFAENYSNPGKPWQDPRLQLPRRQGHYRQAADPLTWQARLGRRL</sequence>
<feature type="chain" id="PRO_5019282308" description="Defect at low temperature protein 1" evidence="2">
    <location>
        <begin position="16"/>
        <end position="192"/>
    </location>
</feature>
<comment type="caution">
    <text evidence="3">The sequence shown here is derived from an EMBL/GenBank/DDBJ whole genome shotgun (WGS) entry which is preliminary data.</text>
</comment>
<accession>A0A427XI56</accession>
<keyword evidence="1" id="KW-0812">Transmembrane</keyword>
<dbReference type="EMBL" id="RSCE01000012">
    <property type="protein sequence ID" value="RSH78512.1"/>
    <property type="molecule type" value="Genomic_DNA"/>
</dbReference>
<proteinExistence type="predicted"/>
<keyword evidence="1" id="KW-1133">Transmembrane helix</keyword>